<dbReference type="Gene3D" id="3.30.160.670">
    <property type="match status" value="1"/>
</dbReference>
<dbReference type="EMBL" id="JAGQDG010000005">
    <property type="protein sequence ID" value="MBQ0936575.1"/>
    <property type="molecule type" value="Genomic_DNA"/>
</dbReference>
<dbReference type="PROSITE" id="PS51318">
    <property type="entry name" value="TAT"/>
    <property type="match status" value="1"/>
</dbReference>
<gene>
    <name evidence="2" type="ORF">KAK11_14655</name>
</gene>
<accession>A0ABS5DZK8</accession>
<evidence type="ECO:0000313" key="3">
    <source>
        <dbReference type="Proteomes" id="UP000672097"/>
    </source>
</evidence>
<dbReference type="InterPro" id="IPR006311">
    <property type="entry name" value="TAT_signal"/>
</dbReference>
<dbReference type="Proteomes" id="UP000672097">
    <property type="component" value="Unassembled WGS sequence"/>
</dbReference>
<keyword evidence="3" id="KW-1185">Reference proteome</keyword>
<comment type="caution">
    <text evidence="2">The sequence shown here is derived from an EMBL/GenBank/DDBJ whole genome shotgun (WGS) entry which is preliminary data.</text>
</comment>
<dbReference type="Pfam" id="PF13590">
    <property type="entry name" value="DUF4136"/>
    <property type="match status" value="1"/>
</dbReference>
<dbReference type="RefSeq" id="WP_210809934.1">
    <property type="nucleotide sequence ID" value="NZ_JAGQDG010000005.1"/>
</dbReference>
<sequence length="210" mass="22389">MTAATSPALTRRHALRLAPAAALLLAATLGGCALVNTFHAEVASFGAWAAERKPGTYRFERLPSQATQPEMQQSLEDAAAQALARAGFAPAAEGSEPDVLVQIGAKVSRQVRSPWDDPLWGRLTIGTRMGGQYPRLGWGVVAPWGAVEYEREVALLIRDRKSGEALYETRARSNGGTVGGTSVLQGMFLASLAEFPKVQNEPHNVAVTLP</sequence>
<dbReference type="InterPro" id="IPR025411">
    <property type="entry name" value="DUF4136"/>
</dbReference>
<name>A0ABS5DZK8_9BURK</name>
<organism evidence="2 3">
    <name type="scientific">Ideonella paludis</name>
    <dbReference type="NCBI Taxonomy" id="1233411"/>
    <lineage>
        <taxon>Bacteria</taxon>
        <taxon>Pseudomonadati</taxon>
        <taxon>Pseudomonadota</taxon>
        <taxon>Betaproteobacteria</taxon>
        <taxon>Burkholderiales</taxon>
        <taxon>Sphaerotilaceae</taxon>
        <taxon>Ideonella</taxon>
    </lineage>
</organism>
<reference evidence="2 3" key="1">
    <citation type="submission" date="2021-04" db="EMBL/GenBank/DDBJ databases">
        <title>The genome sequence of type strain Ideonella paludis KCTC 32238.</title>
        <authorList>
            <person name="Liu Y."/>
        </authorList>
    </citation>
    <scope>NUCLEOTIDE SEQUENCE [LARGE SCALE GENOMIC DNA]</scope>
    <source>
        <strain evidence="2 3">KCTC 32238</strain>
    </source>
</reference>
<protein>
    <submittedName>
        <fullName evidence="2">DUF4136 domain-containing protein</fullName>
    </submittedName>
</protein>
<evidence type="ECO:0000259" key="1">
    <source>
        <dbReference type="Pfam" id="PF13590"/>
    </source>
</evidence>
<feature type="domain" description="DUF4136" evidence="1">
    <location>
        <begin position="49"/>
        <end position="196"/>
    </location>
</feature>
<evidence type="ECO:0000313" key="2">
    <source>
        <dbReference type="EMBL" id="MBQ0936575.1"/>
    </source>
</evidence>
<proteinExistence type="predicted"/>